<name>A0A067LJ81_JATCU</name>
<feature type="compositionally biased region" description="Polar residues" evidence="1">
    <location>
        <begin position="61"/>
        <end position="75"/>
    </location>
</feature>
<protein>
    <submittedName>
        <fullName evidence="2">Uncharacterized protein</fullName>
    </submittedName>
</protein>
<dbReference type="AlphaFoldDB" id="A0A067LJ81"/>
<keyword evidence="3" id="KW-1185">Reference proteome</keyword>
<organism evidence="2 3">
    <name type="scientific">Jatropha curcas</name>
    <name type="common">Barbados nut</name>
    <dbReference type="NCBI Taxonomy" id="180498"/>
    <lineage>
        <taxon>Eukaryota</taxon>
        <taxon>Viridiplantae</taxon>
        <taxon>Streptophyta</taxon>
        <taxon>Embryophyta</taxon>
        <taxon>Tracheophyta</taxon>
        <taxon>Spermatophyta</taxon>
        <taxon>Magnoliopsida</taxon>
        <taxon>eudicotyledons</taxon>
        <taxon>Gunneridae</taxon>
        <taxon>Pentapetalae</taxon>
        <taxon>rosids</taxon>
        <taxon>fabids</taxon>
        <taxon>Malpighiales</taxon>
        <taxon>Euphorbiaceae</taxon>
        <taxon>Crotonoideae</taxon>
        <taxon>Jatropheae</taxon>
        <taxon>Jatropha</taxon>
    </lineage>
</organism>
<dbReference type="EMBL" id="KK914254">
    <property type="protein sequence ID" value="KDP44314.1"/>
    <property type="molecule type" value="Genomic_DNA"/>
</dbReference>
<proteinExistence type="predicted"/>
<feature type="region of interest" description="Disordered" evidence="1">
    <location>
        <begin position="54"/>
        <end position="82"/>
    </location>
</feature>
<accession>A0A067LJ81</accession>
<gene>
    <name evidence="2" type="ORF">JCGZ_19181</name>
</gene>
<evidence type="ECO:0000256" key="1">
    <source>
        <dbReference type="SAM" id="MobiDB-lite"/>
    </source>
</evidence>
<reference evidence="2 3" key="1">
    <citation type="journal article" date="2014" name="PLoS ONE">
        <title>Global Analysis of Gene Expression Profiles in Physic Nut (Jatropha curcas L.) Seedlings Exposed to Salt Stress.</title>
        <authorList>
            <person name="Zhang L."/>
            <person name="Zhang C."/>
            <person name="Wu P."/>
            <person name="Chen Y."/>
            <person name="Li M."/>
            <person name="Jiang H."/>
            <person name="Wu G."/>
        </authorList>
    </citation>
    <scope>NUCLEOTIDE SEQUENCE [LARGE SCALE GENOMIC DNA]</scope>
    <source>
        <strain evidence="3">cv. GZQX0401</strain>
        <tissue evidence="2">Young leaves</tissue>
    </source>
</reference>
<sequence length="82" mass="9111">MPKLCQRAHPCYKRLSIFERAHCSTACAVTTLKSLELSTPKPCQRARPCRKKLSISERAHPSTTHAATTLGTQSLAHPDRAR</sequence>
<evidence type="ECO:0000313" key="3">
    <source>
        <dbReference type="Proteomes" id="UP000027138"/>
    </source>
</evidence>
<evidence type="ECO:0000313" key="2">
    <source>
        <dbReference type="EMBL" id="KDP44314.1"/>
    </source>
</evidence>
<dbReference type="Proteomes" id="UP000027138">
    <property type="component" value="Unassembled WGS sequence"/>
</dbReference>